<comment type="caution">
    <text evidence="2">The sequence shown here is derived from an EMBL/GenBank/DDBJ whole genome shotgun (WGS) entry which is preliminary data.</text>
</comment>
<dbReference type="RefSeq" id="WP_029312004.1">
    <property type="nucleotide sequence ID" value="NZ_FTNE01000023.1"/>
</dbReference>
<dbReference type="AlphaFoldDB" id="A0A8G2CMR5"/>
<feature type="coiled-coil region" evidence="1">
    <location>
        <begin position="67"/>
        <end position="101"/>
    </location>
</feature>
<dbReference type="Proteomes" id="UP000186308">
    <property type="component" value="Unassembled WGS sequence"/>
</dbReference>
<keyword evidence="1" id="KW-0175">Coiled coil</keyword>
<organism evidence="2 3">
    <name type="scientific">Acidiphilium rubrum</name>
    <dbReference type="NCBI Taxonomy" id="526"/>
    <lineage>
        <taxon>Bacteria</taxon>
        <taxon>Pseudomonadati</taxon>
        <taxon>Pseudomonadota</taxon>
        <taxon>Alphaproteobacteria</taxon>
        <taxon>Acetobacterales</taxon>
        <taxon>Acidocellaceae</taxon>
        <taxon>Acidiphilium</taxon>
    </lineage>
</organism>
<keyword evidence="3" id="KW-1185">Reference proteome</keyword>
<reference evidence="2 3" key="1">
    <citation type="submission" date="2017-01" db="EMBL/GenBank/DDBJ databases">
        <authorList>
            <person name="Varghese N."/>
            <person name="Submissions S."/>
        </authorList>
    </citation>
    <scope>NUCLEOTIDE SEQUENCE [LARGE SCALE GENOMIC DNA]</scope>
    <source>
        <strain evidence="2 3">ATCC 35905</strain>
    </source>
</reference>
<evidence type="ECO:0000313" key="3">
    <source>
        <dbReference type="Proteomes" id="UP000186308"/>
    </source>
</evidence>
<name>A0A8G2CMR5_ACIRU</name>
<gene>
    <name evidence="2" type="ORF">SAMN05421828_12329</name>
</gene>
<evidence type="ECO:0000313" key="2">
    <source>
        <dbReference type="EMBL" id="SIR29513.1"/>
    </source>
</evidence>
<protein>
    <submittedName>
        <fullName evidence="2">Uncharacterized protein</fullName>
    </submittedName>
</protein>
<evidence type="ECO:0000256" key="1">
    <source>
        <dbReference type="SAM" id="Coils"/>
    </source>
</evidence>
<dbReference type="EMBL" id="FTNE01000023">
    <property type="protein sequence ID" value="SIR29513.1"/>
    <property type="molecule type" value="Genomic_DNA"/>
</dbReference>
<sequence length="107" mass="12154">MTRASDRLTAERIWRPQAQTSASVRFTTRSAEALSRWLDRQSQPAHNANQALNMAFESLDPVVTDMVTDTRATIRQLRSDLDDMKRRLVAAEIGLDELERKVGDHGM</sequence>
<proteinExistence type="predicted"/>
<accession>A0A8G2CMR5</accession>